<feature type="compositionally biased region" description="Low complexity" evidence="2">
    <location>
        <begin position="1"/>
        <end position="14"/>
    </location>
</feature>
<gene>
    <name evidence="3" type="ORF">ODALV1_LOCUS1162</name>
</gene>
<name>A0ABP1PML2_9HEXA</name>
<feature type="region of interest" description="Disordered" evidence="2">
    <location>
        <begin position="278"/>
        <end position="313"/>
    </location>
</feature>
<feature type="compositionally biased region" description="Acidic residues" evidence="2">
    <location>
        <begin position="155"/>
        <end position="167"/>
    </location>
</feature>
<accession>A0ABP1PML2</accession>
<evidence type="ECO:0000313" key="4">
    <source>
        <dbReference type="Proteomes" id="UP001642540"/>
    </source>
</evidence>
<feature type="compositionally biased region" description="Basic residues" evidence="2">
    <location>
        <begin position="295"/>
        <end position="313"/>
    </location>
</feature>
<dbReference type="Proteomes" id="UP001642540">
    <property type="component" value="Unassembled WGS sequence"/>
</dbReference>
<dbReference type="PANTHER" id="PTHR13237:SF9">
    <property type="entry name" value="NEUROGUIDIN"/>
    <property type="match status" value="1"/>
</dbReference>
<feature type="region of interest" description="Disordered" evidence="2">
    <location>
        <begin position="142"/>
        <end position="203"/>
    </location>
</feature>
<evidence type="ECO:0000256" key="2">
    <source>
        <dbReference type="SAM" id="MobiDB-lite"/>
    </source>
</evidence>
<organism evidence="3 4">
    <name type="scientific">Orchesella dallaii</name>
    <dbReference type="NCBI Taxonomy" id="48710"/>
    <lineage>
        <taxon>Eukaryota</taxon>
        <taxon>Metazoa</taxon>
        <taxon>Ecdysozoa</taxon>
        <taxon>Arthropoda</taxon>
        <taxon>Hexapoda</taxon>
        <taxon>Collembola</taxon>
        <taxon>Entomobryomorpha</taxon>
        <taxon>Entomobryoidea</taxon>
        <taxon>Orchesellidae</taxon>
        <taxon>Orchesellinae</taxon>
        <taxon>Orchesella</taxon>
    </lineage>
</organism>
<comment type="caution">
    <text evidence="3">The sequence shown here is derived from an EMBL/GenBank/DDBJ whole genome shotgun (WGS) entry which is preliminary data.</text>
</comment>
<comment type="similarity">
    <text evidence="1">Belongs to the SAS10 family.</text>
</comment>
<keyword evidence="4" id="KW-1185">Reference proteome</keyword>
<protein>
    <recommendedName>
        <fullName evidence="5">Neuroguidin</fullName>
    </recommendedName>
</protein>
<dbReference type="Pfam" id="PF04000">
    <property type="entry name" value="Sas10_Utp3"/>
    <property type="match status" value="1"/>
</dbReference>
<sequence>MESVVSDQSSSGVGQPNGIKSGDNLKSSRKEMQSALKNISDQASECTSLISALCHKIEDGDISTDKGLSFLEVKNHLLLQYLIGVCGVSLNKTFGESIQDLPYVDQLIELRTVLEKIRPIDNKLKYQIDKLIRSATSGTVEADPLRHRANPDNLAEADDDSSDEDDDVPKSDRPNKSGVYVPPKVAPQHYDDEEEAPAQKMEKAKKKFINRNLIREMQEEFLDTPVEIHNRGDSYSADLQRAAKDKQRFEENYMTRLPTTKREKHNMKSMSTMGVLGDEITDFTGKRARSSTAKSGKRKAKGKKGGSKKRFRK</sequence>
<dbReference type="PANTHER" id="PTHR13237">
    <property type="entry name" value="SOMETHING ABOUT SILENCING PROTEIN 10-RELATED"/>
    <property type="match status" value="1"/>
</dbReference>
<evidence type="ECO:0000313" key="3">
    <source>
        <dbReference type="EMBL" id="CAL8070281.1"/>
    </source>
</evidence>
<evidence type="ECO:0000256" key="1">
    <source>
        <dbReference type="ARBA" id="ARBA00010979"/>
    </source>
</evidence>
<proteinExistence type="inferred from homology"/>
<evidence type="ECO:0008006" key="5">
    <source>
        <dbReference type="Google" id="ProtNLM"/>
    </source>
</evidence>
<dbReference type="InterPro" id="IPR007146">
    <property type="entry name" value="Sas10/Utp3/C1D"/>
</dbReference>
<feature type="region of interest" description="Disordered" evidence="2">
    <location>
        <begin position="1"/>
        <end position="31"/>
    </location>
</feature>
<reference evidence="3 4" key="1">
    <citation type="submission" date="2024-08" db="EMBL/GenBank/DDBJ databases">
        <authorList>
            <person name="Cucini C."/>
            <person name="Frati F."/>
        </authorList>
    </citation>
    <scope>NUCLEOTIDE SEQUENCE [LARGE SCALE GENOMIC DNA]</scope>
</reference>
<dbReference type="EMBL" id="CAXLJM020000004">
    <property type="protein sequence ID" value="CAL8070281.1"/>
    <property type="molecule type" value="Genomic_DNA"/>
</dbReference>